<dbReference type="GO" id="GO:0101006">
    <property type="term" value="F:protein histidine phosphatase activity"/>
    <property type="evidence" value="ECO:0007669"/>
    <property type="project" value="TreeGrafter"/>
</dbReference>
<comment type="function">
    <text evidence="1">JanA and janB regulate somatic sex differentiation.</text>
</comment>
<sequence>MINKIIRLTSKAKLINKNQVKTSIKYFCGTKMSDSKLEAVPLVDIDEGIFKYVLIKLYGKEKTDGSEPSKTIVRGFNRAEWHADIYDEVSKSVQCLGLETECLGGGRIEHRPEKKWIKVYGYSQGFGKADHEESKRILKTKYADYKIECSDDGY</sequence>
<proteinExistence type="inferred from homology"/>
<dbReference type="GO" id="GO:0005829">
    <property type="term" value="C:cytosol"/>
    <property type="evidence" value="ECO:0007669"/>
    <property type="project" value="TreeGrafter"/>
</dbReference>
<dbReference type="GO" id="GO:0007548">
    <property type="term" value="P:sex differentiation"/>
    <property type="evidence" value="ECO:0007669"/>
    <property type="project" value="UniProtKB-KW"/>
</dbReference>
<evidence type="ECO:0000256" key="3">
    <source>
        <dbReference type="ARBA" id="ARBA00022782"/>
    </source>
</evidence>
<feature type="active site" description="Proton acceptor" evidence="6">
    <location>
        <position position="82"/>
    </location>
</feature>
<comment type="similarity">
    <text evidence="2">Belongs to the janus family.</text>
</comment>
<evidence type="ECO:0000313" key="8">
    <source>
        <dbReference type="EMBL" id="SSX28326.1"/>
    </source>
</evidence>
<dbReference type="VEuPathDB" id="VectorBase:CSON015520"/>
<dbReference type="SUPFAM" id="SSF143724">
    <property type="entry name" value="PHP14-like"/>
    <property type="match status" value="1"/>
</dbReference>
<evidence type="ECO:0000256" key="4">
    <source>
        <dbReference type="ARBA" id="ARBA00022928"/>
    </source>
</evidence>
<gene>
    <name evidence="8" type="primary">CSON015520</name>
</gene>
<keyword evidence="4" id="KW-0726">Sexual differentiation</keyword>
<protein>
    <recommendedName>
        <fullName evidence="5">Sex-regulated protein janus-A</fullName>
    </recommendedName>
</protein>
<accession>A0A336MDK8</accession>
<reference evidence="8" key="1">
    <citation type="submission" date="2018-07" db="EMBL/GenBank/DDBJ databases">
        <authorList>
            <person name="Quirk P.G."/>
            <person name="Krulwich T.A."/>
        </authorList>
    </citation>
    <scope>NUCLEOTIDE SEQUENCE</scope>
</reference>
<dbReference type="InterPro" id="IPR007702">
    <property type="entry name" value="Janus"/>
</dbReference>
<evidence type="ECO:0000256" key="5">
    <source>
        <dbReference type="ARBA" id="ARBA00068494"/>
    </source>
</evidence>
<feature type="binding site" evidence="7">
    <location>
        <position position="51"/>
    </location>
    <ligand>
        <name>substrate</name>
    </ligand>
</feature>
<evidence type="ECO:0000256" key="6">
    <source>
        <dbReference type="PIRSR" id="PIRSR607702-1"/>
    </source>
</evidence>
<dbReference type="AlphaFoldDB" id="A0A336MDK8"/>
<dbReference type="PANTHER" id="PTHR12258:SF5">
    <property type="entry name" value="BCDNA.GH02250-RELATED"/>
    <property type="match status" value="1"/>
</dbReference>
<dbReference type="FunFam" id="3.50.20.20:FF:000001">
    <property type="entry name" value="14 kDa phosphohistidine phosphatase"/>
    <property type="match status" value="1"/>
</dbReference>
<keyword evidence="3" id="KW-0221">Differentiation</keyword>
<dbReference type="EMBL" id="UFQT01000991">
    <property type="protein sequence ID" value="SSX28326.1"/>
    <property type="molecule type" value="Genomic_DNA"/>
</dbReference>
<evidence type="ECO:0000256" key="1">
    <source>
        <dbReference type="ARBA" id="ARBA00002508"/>
    </source>
</evidence>
<dbReference type="GO" id="GO:0030154">
    <property type="term" value="P:cell differentiation"/>
    <property type="evidence" value="ECO:0007669"/>
    <property type="project" value="UniProtKB-KW"/>
</dbReference>
<dbReference type="InterPro" id="IPR038596">
    <property type="entry name" value="Janus_sf"/>
</dbReference>
<dbReference type="PANTHER" id="PTHR12258">
    <property type="entry name" value="JANUS-A/JANUS-B"/>
    <property type="match status" value="1"/>
</dbReference>
<evidence type="ECO:0000256" key="2">
    <source>
        <dbReference type="ARBA" id="ARBA00010971"/>
    </source>
</evidence>
<organism evidence="8">
    <name type="scientific">Culicoides sonorensis</name>
    <name type="common">Biting midge</name>
    <dbReference type="NCBI Taxonomy" id="179676"/>
    <lineage>
        <taxon>Eukaryota</taxon>
        <taxon>Metazoa</taxon>
        <taxon>Ecdysozoa</taxon>
        <taxon>Arthropoda</taxon>
        <taxon>Hexapoda</taxon>
        <taxon>Insecta</taxon>
        <taxon>Pterygota</taxon>
        <taxon>Neoptera</taxon>
        <taxon>Endopterygota</taxon>
        <taxon>Diptera</taxon>
        <taxon>Nematocera</taxon>
        <taxon>Chironomoidea</taxon>
        <taxon>Ceratopogonidae</taxon>
        <taxon>Ceratopogoninae</taxon>
        <taxon>Culicoides</taxon>
        <taxon>Monoculicoides</taxon>
    </lineage>
</organism>
<name>A0A336MDK8_CULSO</name>
<dbReference type="OMA" id="VRGYSWA"/>
<dbReference type="Gene3D" id="3.50.20.20">
    <property type="entry name" value="Janus/Ocnus"/>
    <property type="match status" value="1"/>
</dbReference>
<dbReference type="Pfam" id="PF05005">
    <property type="entry name" value="Ocnus"/>
    <property type="match status" value="1"/>
</dbReference>
<evidence type="ECO:0000256" key="7">
    <source>
        <dbReference type="PIRSR" id="PIRSR607702-2"/>
    </source>
</evidence>